<evidence type="ECO:0000259" key="4">
    <source>
        <dbReference type="Pfam" id="PF13193"/>
    </source>
</evidence>
<dbReference type="InterPro" id="IPR000873">
    <property type="entry name" value="AMP-dep_synth/lig_dom"/>
</dbReference>
<comment type="caution">
    <text evidence="5">The sequence shown here is derived from an EMBL/GenBank/DDBJ whole genome shotgun (WGS) entry which is preliminary data.</text>
</comment>
<gene>
    <name evidence="5" type="ORF">FKR81_30655</name>
</gene>
<evidence type="ECO:0000259" key="3">
    <source>
        <dbReference type="Pfam" id="PF00501"/>
    </source>
</evidence>
<dbReference type="Gene3D" id="3.40.50.12780">
    <property type="entry name" value="N-terminal domain of ligase-like"/>
    <property type="match status" value="1"/>
</dbReference>
<dbReference type="PANTHER" id="PTHR43201:SF5">
    <property type="entry name" value="MEDIUM-CHAIN ACYL-COA LIGASE ACSF2, MITOCHONDRIAL"/>
    <property type="match status" value="1"/>
</dbReference>
<keyword evidence="2 5" id="KW-0436">Ligase</keyword>
<keyword evidence="6" id="KW-1185">Reference proteome</keyword>
<evidence type="ECO:0000256" key="2">
    <source>
        <dbReference type="ARBA" id="ARBA00022598"/>
    </source>
</evidence>
<dbReference type="SUPFAM" id="SSF56801">
    <property type="entry name" value="Acetyl-CoA synthetase-like"/>
    <property type="match status" value="1"/>
</dbReference>
<dbReference type="GO" id="GO:0006631">
    <property type="term" value="P:fatty acid metabolic process"/>
    <property type="evidence" value="ECO:0007669"/>
    <property type="project" value="TreeGrafter"/>
</dbReference>
<dbReference type="GO" id="GO:0031956">
    <property type="term" value="F:medium-chain fatty acid-CoA ligase activity"/>
    <property type="evidence" value="ECO:0007669"/>
    <property type="project" value="TreeGrafter"/>
</dbReference>
<dbReference type="Proteomes" id="UP000316639">
    <property type="component" value="Unassembled WGS sequence"/>
</dbReference>
<feature type="domain" description="AMP-dependent synthetase/ligase" evidence="3">
    <location>
        <begin position="13"/>
        <end position="108"/>
    </location>
</feature>
<name>A0A563ELN2_9PSEU</name>
<feature type="domain" description="AMP-dependent synthetase/ligase" evidence="3">
    <location>
        <begin position="119"/>
        <end position="324"/>
    </location>
</feature>
<comment type="similarity">
    <text evidence="1">Belongs to the ATP-dependent AMP-binding enzyme family.</text>
</comment>
<dbReference type="Pfam" id="PF00501">
    <property type="entry name" value="AMP-binding"/>
    <property type="match status" value="2"/>
</dbReference>
<accession>A0A563ELN2</accession>
<evidence type="ECO:0000313" key="6">
    <source>
        <dbReference type="Proteomes" id="UP000316639"/>
    </source>
</evidence>
<dbReference type="OrthoDB" id="9803968at2"/>
<dbReference type="InterPro" id="IPR042099">
    <property type="entry name" value="ANL_N_sf"/>
</dbReference>
<dbReference type="InterPro" id="IPR025110">
    <property type="entry name" value="AMP-bd_C"/>
</dbReference>
<feature type="domain" description="AMP-binding enzyme C-terminal" evidence="4">
    <location>
        <begin position="374"/>
        <end position="447"/>
    </location>
</feature>
<dbReference type="InterPro" id="IPR045851">
    <property type="entry name" value="AMP-bd_C_sf"/>
</dbReference>
<dbReference type="Pfam" id="PF13193">
    <property type="entry name" value="AMP-binding_C"/>
    <property type="match status" value="1"/>
</dbReference>
<reference evidence="5 6" key="1">
    <citation type="submission" date="2019-07" db="EMBL/GenBank/DDBJ databases">
        <title>Lentzea xizangensis sp. nov., isolated from Qinghai-Tibetan Plateau Soils.</title>
        <authorList>
            <person name="Huang J."/>
        </authorList>
    </citation>
    <scope>NUCLEOTIDE SEQUENCE [LARGE SCALE GENOMIC DNA]</scope>
    <source>
        <strain evidence="5 6">FXJ1.1311</strain>
    </source>
</reference>
<protein>
    <submittedName>
        <fullName evidence="5">ATP-dependent acyl-CoA ligase</fullName>
    </submittedName>
</protein>
<dbReference type="Gene3D" id="3.30.300.30">
    <property type="match status" value="1"/>
</dbReference>
<dbReference type="PROSITE" id="PS00455">
    <property type="entry name" value="AMP_BINDING"/>
    <property type="match status" value="1"/>
</dbReference>
<dbReference type="InterPro" id="IPR020845">
    <property type="entry name" value="AMP-binding_CS"/>
</dbReference>
<evidence type="ECO:0000313" key="5">
    <source>
        <dbReference type="EMBL" id="TWP48027.1"/>
    </source>
</evidence>
<evidence type="ECO:0000256" key="1">
    <source>
        <dbReference type="ARBA" id="ARBA00006432"/>
    </source>
</evidence>
<dbReference type="RefSeq" id="WP_146357166.1">
    <property type="nucleotide sequence ID" value="NZ_VOBR01000023.1"/>
</dbReference>
<sequence length="470" mass="51264">MYRTIPQLLLDSAGRDPGGVWLRSAEDSWTFGEAVGHAAGAAHALRENGVRRGDLVLLTMRNTPAHLFAWLGAVSLGAIAVTVDPRSTALELDGLVAQTRPRLVITEPSLTVAAELPMDARPDDVAVLIPTSGTTGRSKLVMQTHRAYTLAGEGFPHWMELTRDDRLMTSLPLFHVNAPAYSVMGSLACGAGLVLLPRFSASGFLDAARQHGATEFNAIGAMLEMLMRQPERADDADNPLRLCYTGPAPAQERQEEIERRFGLRIVCGYGMSETTYGLIWPRGTRPFGTLGAPRQHPVLGTINEARVRDGELQLRNPAVTPGYWDMPDETARAIVDGWLHTGDLVTPNADGTYTFVARAKEVLRRRGENLSPLEVEETLTAHPSVLECAVVGVPSELSEDEVKAFVVPASGVVPDFGELRAWCAERLSAFKVPRYWQLIGDLPRTPTSRVAKHLLPQGHPDGEHDAEENR</sequence>
<dbReference type="EMBL" id="VOBR01000023">
    <property type="protein sequence ID" value="TWP48027.1"/>
    <property type="molecule type" value="Genomic_DNA"/>
</dbReference>
<dbReference type="AlphaFoldDB" id="A0A563ELN2"/>
<proteinExistence type="inferred from homology"/>
<dbReference type="PANTHER" id="PTHR43201">
    <property type="entry name" value="ACYL-COA SYNTHETASE"/>
    <property type="match status" value="1"/>
</dbReference>
<organism evidence="5 6">
    <name type="scientific">Lentzea tibetensis</name>
    <dbReference type="NCBI Taxonomy" id="2591470"/>
    <lineage>
        <taxon>Bacteria</taxon>
        <taxon>Bacillati</taxon>
        <taxon>Actinomycetota</taxon>
        <taxon>Actinomycetes</taxon>
        <taxon>Pseudonocardiales</taxon>
        <taxon>Pseudonocardiaceae</taxon>
        <taxon>Lentzea</taxon>
    </lineage>
</organism>